<keyword evidence="11 14" id="KW-0067">ATP-binding</keyword>
<dbReference type="SUPFAM" id="SSF56112">
    <property type="entry name" value="Protein kinase-like (PK-like)"/>
    <property type="match status" value="1"/>
</dbReference>
<evidence type="ECO:0000256" key="5">
    <source>
        <dbReference type="ARBA" id="ARBA00022679"/>
    </source>
</evidence>
<dbReference type="GO" id="GO:0005524">
    <property type="term" value="F:ATP binding"/>
    <property type="evidence" value="ECO:0007669"/>
    <property type="project" value="UniProtKB-UniRule"/>
</dbReference>
<dbReference type="InterPro" id="IPR050528">
    <property type="entry name" value="L-type_Lectin-RKs"/>
</dbReference>
<keyword evidence="9 14" id="KW-0547">Nucleotide-binding</keyword>
<name>A0A199V661_ANACO</name>
<dbReference type="GO" id="GO:0030246">
    <property type="term" value="F:carbohydrate binding"/>
    <property type="evidence" value="ECO:0007669"/>
    <property type="project" value="UniProtKB-KW"/>
</dbReference>
<dbReference type="GO" id="GO:0006952">
    <property type="term" value="P:defense response"/>
    <property type="evidence" value="ECO:0007669"/>
    <property type="project" value="UniProtKB-ARBA"/>
</dbReference>
<dbReference type="InterPro" id="IPR017441">
    <property type="entry name" value="Protein_kinase_ATP_BS"/>
</dbReference>
<feature type="binding site" evidence="14">
    <location>
        <position position="361"/>
    </location>
    <ligand>
        <name>ATP</name>
        <dbReference type="ChEBI" id="CHEBI:30616"/>
    </ligand>
</feature>
<dbReference type="InterPro" id="IPR008271">
    <property type="entry name" value="Ser/Thr_kinase_AS"/>
</dbReference>
<evidence type="ECO:0000256" key="16">
    <source>
        <dbReference type="SAM" id="Phobius"/>
    </source>
</evidence>
<evidence type="ECO:0000256" key="14">
    <source>
        <dbReference type="PROSITE-ProRule" id="PRU10141"/>
    </source>
</evidence>
<dbReference type="Pfam" id="PF07714">
    <property type="entry name" value="PK_Tyr_Ser-Thr"/>
    <property type="match status" value="1"/>
</dbReference>
<sequence length="673" mass="73503">MGGAGRSLLRHLPTAAAAALFLLLLLAPTAHSQSTPKENVTFSFSSFDDSFRSTNLTVNGDSSIAQGALQITPDTLNQASYLVNRSGRVLYSQPFKLWEYTPANVSGSSSSSSSNNGNGSSNSNSNSNKYVASFSTSFTINLDTVKQPYDPDDNHVGLDVNGVVSVANASLDLQIAPVAPANYTLWIDYDGGVRRIRVYMAAEGRPQPPSPVLDAPLDLGQFVLQRSYFGFSASTGSDYELNCVLAWNMTVERLRDKKRLPRWALGLAVGLPCAALLLGLIAGLYYVRRRRVGDDPSMLAGALLRSLPGTPREFDYKELKKATNNFDEKMKLGQGGFGTVYEGVLVGAGDNGETIEVAVKKFARANTKGQEEFLAELTIINRLRHRHLVRLIGWCHQNGELLLVYDYMPEGSLDQHLFGGPEKPLLNWARRYNVLSGVASALHYLHNEYDQRVVHRDLKASNVMLDRDFNARLGDFGLARALDVDRTSYADLELDGVPGTLGYIAPECFHTGKATRESDVYGFGAVILEVVCGLRPRCEVGGFHYLVDWVWKLYREGRILEAVDVRLAGDFVGADAERLLLLGLACSHPIPGERPKTQDIMQILLRSMQPPAVPPFKPAFVWPSAVPDGDGETTTTTTASGLTGSSYYASSAGWTSNYVSRDGHVSEDDVPMV</sequence>
<feature type="transmembrane region" description="Helical" evidence="16">
    <location>
        <begin position="263"/>
        <end position="287"/>
    </location>
</feature>
<dbReference type="AlphaFoldDB" id="A0A199V661"/>
<dbReference type="InterPro" id="IPR001220">
    <property type="entry name" value="Legume_lectin_dom"/>
</dbReference>
<evidence type="ECO:0000256" key="4">
    <source>
        <dbReference type="ARBA" id="ARBA00022527"/>
    </source>
</evidence>
<dbReference type="InterPro" id="IPR001245">
    <property type="entry name" value="Ser-Thr/Tyr_kinase_cat_dom"/>
</dbReference>
<dbReference type="FunFam" id="1.10.510.10:FF:000444">
    <property type="entry name" value="probable L-type lectin-domain containing receptor kinase S.5"/>
    <property type="match status" value="1"/>
</dbReference>
<dbReference type="SUPFAM" id="SSF49899">
    <property type="entry name" value="Concanavalin A-like lectins/glucanases"/>
    <property type="match status" value="1"/>
</dbReference>
<dbReference type="EMBL" id="LSRQ01003122">
    <property type="protein sequence ID" value="OAY72376.1"/>
    <property type="molecule type" value="Genomic_DNA"/>
</dbReference>
<dbReference type="Gene3D" id="2.60.120.200">
    <property type="match status" value="1"/>
</dbReference>
<evidence type="ECO:0000256" key="7">
    <source>
        <dbReference type="ARBA" id="ARBA00022729"/>
    </source>
</evidence>
<evidence type="ECO:0000256" key="10">
    <source>
        <dbReference type="ARBA" id="ARBA00022777"/>
    </source>
</evidence>
<comment type="subcellular location">
    <subcellularLocation>
        <location evidence="1">Membrane</location>
        <topology evidence="1">Single-pass type I membrane protein</topology>
    </subcellularLocation>
</comment>
<keyword evidence="10 19" id="KW-0418">Kinase</keyword>
<dbReference type="FunFam" id="3.30.200.20:FF:000320">
    <property type="entry name" value="probable L-type lectin-domain containing receptor kinase S.5"/>
    <property type="match status" value="1"/>
</dbReference>
<keyword evidence="6 16" id="KW-0812">Transmembrane</keyword>
<dbReference type="GO" id="GO:0004674">
    <property type="term" value="F:protein serine/threonine kinase activity"/>
    <property type="evidence" value="ECO:0007669"/>
    <property type="project" value="UniProtKB-KW"/>
</dbReference>
<feature type="chain" id="PRO_5008508264" evidence="17">
    <location>
        <begin position="33"/>
        <end position="673"/>
    </location>
</feature>
<evidence type="ECO:0000256" key="2">
    <source>
        <dbReference type="ARBA" id="ARBA00008536"/>
    </source>
</evidence>
<evidence type="ECO:0000256" key="13">
    <source>
        <dbReference type="ARBA" id="ARBA00023136"/>
    </source>
</evidence>
<reference evidence="19 20" key="1">
    <citation type="journal article" date="2016" name="DNA Res.">
        <title>The draft genome of MD-2 pineapple using hybrid error correction of long reads.</title>
        <authorList>
            <person name="Redwan R.M."/>
            <person name="Saidin A."/>
            <person name="Kumar S.V."/>
        </authorList>
    </citation>
    <scope>NUCLEOTIDE SEQUENCE [LARGE SCALE GENOMIC DNA]</scope>
    <source>
        <strain evidence="20">cv. MD2</strain>
        <tissue evidence="19">Leaf</tissue>
    </source>
</reference>
<dbReference type="PROSITE" id="PS50011">
    <property type="entry name" value="PROTEIN_KINASE_DOM"/>
    <property type="match status" value="1"/>
</dbReference>
<dbReference type="CDD" id="cd14066">
    <property type="entry name" value="STKc_IRAK"/>
    <property type="match status" value="1"/>
</dbReference>
<dbReference type="Proteomes" id="UP000092600">
    <property type="component" value="Unassembled WGS sequence"/>
</dbReference>
<dbReference type="InterPro" id="IPR011009">
    <property type="entry name" value="Kinase-like_dom_sf"/>
</dbReference>
<comment type="similarity">
    <text evidence="3">In the C-terminal section; belongs to the protein kinase superfamily. Ser/Thr protein kinase family.</text>
</comment>
<protein>
    <submittedName>
        <fullName evidence="19">Putative L-type lectin-domain containing receptor kinase S.5</fullName>
    </submittedName>
</protein>
<dbReference type="PROSITE" id="PS00107">
    <property type="entry name" value="PROTEIN_KINASE_ATP"/>
    <property type="match status" value="1"/>
</dbReference>
<dbReference type="STRING" id="4615.A0A199V661"/>
<evidence type="ECO:0000256" key="12">
    <source>
        <dbReference type="ARBA" id="ARBA00022989"/>
    </source>
</evidence>
<dbReference type="GO" id="GO:0016020">
    <property type="term" value="C:membrane"/>
    <property type="evidence" value="ECO:0007669"/>
    <property type="project" value="UniProtKB-SubCell"/>
</dbReference>
<dbReference type="CDD" id="cd06899">
    <property type="entry name" value="lectin_legume_LecRK_Arcelin_ConA"/>
    <property type="match status" value="1"/>
</dbReference>
<evidence type="ECO:0000256" key="3">
    <source>
        <dbReference type="ARBA" id="ARBA00010217"/>
    </source>
</evidence>
<dbReference type="GO" id="GO:0051707">
    <property type="term" value="P:response to other organism"/>
    <property type="evidence" value="ECO:0007669"/>
    <property type="project" value="UniProtKB-ARBA"/>
</dbReference>
<dbReference type="PROSITE" id="PS00108">
    <property type="entry name" value="PROTEIN_KINASE_ST"/>
    <property type="match status" value="1"/>
</dbReference>
<gene>
    <name evidence="19" type="ORF">ACMD2_26124</name>
</gene>
<dbReference type="Gene3D" id="1.10.510.10">
    <property type="entry name" value="Transferase(Phosphotransferase) domain 1"/>
    <property type="match status" value="1"/>
</dbReference>
<keyword evidence="7 17" id="KW-0732">Signal</keyword>
<evidence type="ECO:0000256" key="1">
    <source>
        <dbReference type="ARBA" id="ARBA00004479"/>
    </source>
</evidence>
<evidence type="ECO:0000256" key="8">
    <source>
        <dbReference type="ARBA" id="ARBA00022734"/>
    </source>
</evidence>
<evidence type="ECO:0000313" key="19">
    <source>
        <dbReference type="EMBL" id="OAY72376.1"/>
    </source>
</evidence>
<dbReference type="Pfam" id="PF00139">
    <property type="entry name" value="Lectin_legB"/>
    <property type="match status" value="1"/>
</dbReference>
<evidence type="ECO:0000256" key="11">
    <source>
        <dbReference type="ARBA" id="ARBA00022840"/>
    </source>
</evidence>
<keyword evidence="4" id="KW-0723">Serine/threonine-protein kinase</keyword>
<feature type="domain" description="Protein kinase" evidence="18">
    <location>
        <begin position="326"/>
        <end position="613"/>
    </location>
</feature>
<keyword evidence="13 16" id="KW-0472">Membrane</keyword>
<comment type="caution">
    <text evidence="19">The sequence shown here is derived from an EMBL/GenBank/DDBJ whole genome shotgun (WGS) entry which is preliminary data.</text>
</comment>
<keyword evidence="19" id="KW-0675">Receptor</keyword>
<dbReference type="Gene3D" id="3.30.200.20">
    <property type="entry name" value="Phosphorylase Kinase, domain 1"/>
    <property type="match status" value="1"/>
</dbReference>
<keyword evidence="12 16" id="KW-1133">Transmembrane helix</keyword>
<comment type="similarity">
    <text evidence="2">In the N-terminal section; belongs to the leguminous lectin family.</text>
</comment>
<evidence type="ECO:0000256" key="15">
    <source>
        <dbReference type="SAM" id="MobiDB-lite"/>
    </source>
</evidence>
<feature type="signal peptide" evidence="17">
    <location>
        <begin position="1"/>
        <end position="32"/>
    </location>
</feature>
<accession>A0A199V661</accession>
<evidence type="ECO:0000256" key="9">
    <source>
        <dbReference type="ARBA" id="ARBA00022741"/>
    </source>
</evidence>
<evidence type="ECO:0000259" key="18">
    <source>
        <dbReference type="PROSITE" id="PS50011"/>
    </source>
</evidence>
<evidence type="ECO:0000256" key="6">
    <source>
        <dbReference type="ARBA" id="ARBA00022692"/>
    </source>
</evidence>
<organism evidence="19 20">
    <name type="scientific">Ananas comosus</name>
    <name type="common">Pineapple</name>
    <name type="synonym">Ananas ananas</name>
    <dbReference type="NCBI Taxonomy" id="4615"/>
    <lineage>
        <taxon>Eukaryota</taxon>
        <taxon>Viridiplantae</taxon>
        <taxon>Streptophyta</taxon>
        <taxon>Embryophyta</taxon>
        <taxon>Tracheophyta</taxon>
        <taxon>Spermatophyta</taxon>
        <taxon>Magnoliopsida</taxon>
        <taxon>Liliopsida</taxon>
        <taxon>Poales</taxon>
        <taxon>Bromeliaceae</taxon>
        <taxon>Bromelioideae</taxon>
        <taxon>Ananas</taxon>
    </lineage>
</organism>
<keyword evidence="8 19" id="KW-0430">Lectin</keyword>
<proteinExistence type="inferred from homology"/>
<dbReference type="InterPro" id="IPR000719">
    <property type="entry name" value="Prot_kinase_dom"/>
</dbReference>
<evidence type="ECO:0000256" key="17">
    <source>
        <dbReference type="SAM" id="SignalP"/>
    </source>
</evidence>
<dbReference type="InterPro" id="IPR013320">
    <property type="entry name" value="ConA-like_dom_sf"/>
</dbReference>
<dbReference type="SMART" id="SM00220">
    <property type="entry name" value="S_TKc"/>
    <property type="match status" value="1"/>
</dbReference>
<keyword evidence="5" id="KW-0808">Transferase</keyword>
<feature type="region of interest" description="Disordered" evidence="15">
    <location>
        <begin position="106"/>
        <end position="125"/>
    </location>
</feature>
<evidence type="ECO:0000313" key="20">
    <source>
        <dbReference type="Proteomes" id="UP000092600"/>
    </source>
</evidence>
<dbReference type="PANTHER" id="PTHR27007">
    <property type="match status" value="1"/>
</dbReference>